<dbReference type="SUPFAM" id="SSF140490">
    <property type="entry name" value="Nqo1C-terminal domain-like"/>
    <property type="match status" value="1"/>
</dbReference>
<dbReference type="Pfam" id="PF10589">
    <property type="entry name" value="NADH_4Fe-4S"/>
    <property type="match status" value="1"/>
</dbReference>
<dbReference type="InterPro" id="IPR037207">
    <property type="entry name" value="Nuop51_4Fe4S-bd_sf"/>
</dbReference>
<proteinExistence type="predicted"/>
<name>A0A937XA70_UNCEI</name>
<dbReference type="GO" id="GO:0051539">
    <property type="term" value="F:4 iron, 4 sulfur cluster binding"/>
    <property type="evidence" value="ECO:0007669"/>
    <property type="project" value="InterPro"/>
</dbReference>
<dbReference type="EMBL" id="VGIY01000330">
    <property type="protein sequence ID" value="MBM3318350.1"/>
    <property type="molecule type" value="Genomic_DNA"/>
</dbReference>
<protein>
    <recommendedName>
        <fullName evidence="1">NADH-ubiquinone oxidoreductase 51kDa subunit iron-sulphur binding domain-containing protein</fullName>
    </recommendedName>
</protein>
<accession>A0A937XA70</accession>
<organism evidence="2 3">
    <name type="scientific">Eiseniibacteriota bacterium</name>
    <dbReference type="NCBI Taxonomy" id="2212470"/>
    <lineage>
        <taxon>Bacteria</taxon>
        <taxon>Candidatus Eiseniibacteriota</taxon>
    </lineage>
</organism>
<reference evidence="2" key="1">
    <citation type="submission" date="2019-03" db="EMBL/GenBank/DDBJ databases">
        <title>Lake Tanganyika Metagenome-Assembled Genomes (MAGs).</title>
        <authorList>
            <person name="Tran P."/>
        </authorList>
    </citation>
    <scope>NUCLEOTIDE SEQUENCE</scope>
    <source>
        <strain evidence="2">M_DeepCast_400m_m2_100</strain>
    </source>
</reference>
<feature type="non-terminal residue" evidence="2">
    <location>
        <position position="1"/>
    </location>
</feature>
<evidence type="ECO:0000313" key="3">
    <source>
        <dbReference type="Proteomes" id="UP000748308"/>
    </source>
</evidence>
<dbReference type="Gene3D" id="1.20.1440.230">
    <property type="entry name" value="NADH-ubiquinone oxidoreductase 51kDa subunit, iron-sulphur binding domain"/>
    <property type="match status" value="1"/>
</dbReference>
<gene>
    <name evidence="2" type="ORF">FJY75_10920</name>
</gene>
<feature type="domain" description="NADH-ubiquinone oxidoreductase 51kDa subunit iron-sulphur binding" evidence="1">
    <location>
        <begin position="1"/>
        <end position="48"/>
    </location>
</feature>
<comment type="caution">
    <text evidence="2">The sequence shown here is derived from an EMBL/GenBank/DDBJ whole genome shotgun (WGS) entry which is preliminary data.</text>
</comment>
<sequence>GEGREADLLLVEETCATMREASACAFGVWAAQPLLSALEGFRVEFEAHARGERCR</sequence>
<evidence type="ECO:0000313" key="2">
    <source>
        <dbReference type="EMBL" id="MBM3318350.1"/>
    </source>
</evidence>
<evidence type="ECO:0000259" key="1">
    <source>
        <dbReference type="Pfam" id="PF10589"/>
    </source>
</evidence>
<dbReference type="Proteomes" id="UP000748308">
    <property type="component" value="Unassembled WGS sequence"/>
</dbReference>
<dbReference type="InterPro" id="IPR019575">
    <property type="entry name" value="Nuop51_4Fe4S-bd"/>
</dbReference>
<dbReference type="AlphaFoldDB" id="A0A937XA70"/>